<dbReference type="Proteomes" id="UP000182761">
    <property type="component" value="Unassembled WGS sequence"/>
</dbReference>
<evidence type="ECO:0000256" key="1">
    <source>
        <dbReference type="SAM" id="Phobius"/>
    </source>
</evidence>
<dbReference type="STRING" id="1586267.GCA_001418685_01523"/>
<evidence type="ECO:0000313" key="2">
    <source>
        <dbReference type="EMBL" id="CVK16660.1"/>
    </source>
</evidence>
<dbReference type="OrthoDB" id="1112758at2"/>
<dbReference type="EMBL" id="FCOR01000009">
    <property type="protein sequence ID" value="CVK16660.1"/>
    <property type="molecule type" value="Genomic_DNA"/>
</dbReference>
<keyword evidence="1" id="KW-0812">Transmembrane</keyword>
<keyword evidence="1" id="KW-1133">Transmembrane helix</keyword>
<protein>
    <submittedName>
        <fullName evidence="2">Uncharacterized protein</fullName>
    </submittedName>
</protein>
<keyword evidence="3" id="KW-1185">Reference proteome</keyword>
<proteinExistence type="predicted"/>
<dbReference type="RefSeq" id="WP_055425847.1">
    <property type="nucleotide sequence ID" value="NZ_FCOR01000009.1"/>
</dbReference>
<evidence type="ECO:0000313" key="3">
    <source>
        <dbReference type="Proteomes" id="UP000182761"/>
    </source>
</evidence>
<reference evidence="2 3" key="1">
    <citation type="submission" date="2016-01" db="EMBL/GenBank/DDBJ databases">
        <authorList>
            <person name="McClelland M."/>
            <person name="Jain A."/>
            <person name="Saraogi P."/>
            <person name="Mendelson R."/>
            <person name="Westerman R."/>
            <person name="SanMiguel P."/>
            <person name="Csonka L."/>
        </authorList>
    </citation>
    <scope>NUCLEOTIDE SEQUENCE [LARGE SCALE GENOMIC DNA]</scope>
    <source>
        <strain evidence="2 3">R-53146</strain>
    </source>
</reference>
<gene>
    <name evidence="2" type="ORF">Ga0061079_10950</name>
</gene>
<sequence length="358" mass="40983">MNKLLEYLSGKKRGKDARYLERLSMQDDFLKEALDGYDEIQGDHIRNIKSLESKILENTVSQKNKFPILAVASSIIILIFIGIIYLLIIDQKKEEKFIAYEKSDKNVNDKNLLYSINNSSSNNNEGKQTFKSAKGKLKNKIHTSTQANNIIKKKLGPKDFFQNTQSEAIGEGTDTVANKLIVHQDFFKELNHENSVEPIVSLKSMNRSFDLENVKNNNASISEEDHTTLIDSLIVQSLSYTINLKKTEERDTTWFVYKNKNGRDDDLELNSKTQFKSQPIIGWDKFYDYIYENLLVNYQTCKSIGVQIAVGFSVGKEGRPENIHILQSTCNRLTNKIIKLIKDGCDWTEGEGIFTLVR</sequence>
<organism evidence="2 3">
    <name type="scientific">Apibacter mensalis</name>
    <dbReference type="NCBI Taxonomy" id="1586267"/>
    <lineage>
        <taxon>Bacteria</taxon>
        <taxon>Pseudomonadati</taxon>
        <taxon>Bacteroidota</taxon>
        <taxon>Flavobacteriia</taxon>
        <taxon>Flavobacteriales</taxon>
        <taxon>Weeksellaceae</taxon>
        <taxon>Apibacter</taxon>
    </lineage>
</organism>
<name>A0A0X3AQI0_9FLAO</name>
<accession>A0A0X3AQI0</accession>
<keyword evidence="1" id="KW-0472">Membrane</keyword>
<feature type="transmembrane region" description="Helical" evidence="1">
    <location>
        <begin position="66"/>
        <end position="88"/>
    </location>
</feature>
<dbReference type="AlphaFoldDB" id="A0A0X3AQI0"/>